<dbReference type="EMBL" id="LSYV01000040">
    <property type="protein sequence ID" value="KXZ47007.1"/>
    <property type="molecule type" value="Genomic_DNA"/>
</dbReference>
<protein>
    <submittedName>
        <fullName evidence="2">Uncharacterized protein</fullName>
    </submittedName>
</protein>
<organism evidence="2 3">
    <name type="scientific">Gonium pectorale</name>
    <name type="common">Green alga</name>
    <dbReference type="NCBI Taxonomy" id="33097"/>
    <lineage>
        <taxon>Eukaryota</taxon>
        <taxon>Viridiplantae</taxon>
        <taxon>Chlorophyta</taxon>
        <taxon>core chlorophytes</taxon>
        <taxon>Chlorophyceae</taxon>
        <taxon>CS clade</taxon>
        <taxon>Chlamydomonadales</taxon>
        <taxon>Volvocaceae</taxon>
        <taxon>Gonium</taxon>
    </lineage>
</organism>
<gene>
    <name evidence="2" type="ORF">GPECTOR_39g501</name>
</gene>
<feature type="region of interest" description="Disordered" evidence="1">
    <location>
        <begin position="165"/>
        <end position="201"/>
    </location>
</feature>
<keyword evidence="3" id="KW-1185">Reference proteome</keyword>
<sequence>MELLFSYHPGQAGFALPYVSEFLSVAQDIVTWGSGSPFFSLEGYAGAVYGSFERFLAEVSRLYFGGTWRFEGGSGPADPRVLCAGLTQATLMPGHGVGSGALASPAGGNATPASGGPAAAGASPPAVAGTPIALPATPAGVGTPLPTAVPAMSVTPIALPLRNAGSGEAALRPSSAHSGLGPRRSSRPGSAHSVAVAGNGP</sequence>
<evidence type="ECO:0000256" key="1">
    <source>
        <dbReference type="SAM" id="MobiDB-lite"/>
    </source>
</evidence>
<comment type="caution">
    <text evidence="2">The sequence shown here is derived from an EMBL/GenBank/DDBJ whole genome shotgun (WGS) entry which is preliminary data.</text>
</comment>
<accession>A0A150GAY4</accession>
<evidence type="ECO:0000313" key="3">
    <source>
        <dbReference type="Proteomes" id="UP000075714"/>
    </source>
</evidence>
<proteinExistence type="predicted"/>
<feature type="region of interest" description="Disordered" evidence="1">
    <location>
        <begin position="106"/>
        <end position="125"/>
    </location>
</feature>
<reference evidence="3" key="1">
    <citation type="journal article" date="2016" name="Nat. Commun.">
        <title>The Gonium pectorale genome demonstrates co-option of cell cycle regulation during the evolution of multicellularity.</title>
        <authorList>
            <person name="Hanschen E.R."/>
            <person name="Marriage T.N."/>
            <person name="Ferris P.J."/>
            <person name="Hamaji T."/>
            <person name="Toyoda A."/>
            <person name="Fujiyama A."/>
            <person name="Neme R."/>
            <person name="Noguchi H."/>
            <person name="Minakuchi Y."/>
            <person name="Suzuki M."/>
            <person name="Kawai-Toyooka H."/>
            <person name="Smith D.R."/>
            <person name="Sparks H."/>
            <person name="Anderson J."/>
            <person name="Bakaric R."/>
            <person name="Luria V."/>
            <person name="Karger A."/>
            <person name="Kirschner M.W."/>
            <person name="Durand P.M."/>
            <person name="Michod R.E."/>
            <person name="Nozaki H."/>
            <person name="Olson B.J."/>
        </authorList>
    </citation>
    <scope>NUCLEOTIDE SEQUENCE [LARGE SCALE GENOMIC DNA]</scope>
    <source>
        <strain evidence="3">NIES-2863</strain>
    </source>
</reference>
<dbReference type="OrthoDB" id="534514at2759"/>
<dbReference type="Proteomes" id="UP000075714">
    <property type="component" value="Unassembled WGS sequence"/>
</dbReference>
<name>A0A150GAY4_GONPE</name>
<evidence type="ECO:0000313" key="2">
    <source>
        <dbReference type="EMBL" id="KXZ47007.1"/>
    </source>
</evidence>
<dbReference type="AlphaFoldDB" id="A0A150GAY4"/>